<dbReference type="SUPFAM" id="SSF101478">
    <property type="entry name" value="ADP-ribosylglycohydrolase"/>
    <property type="match status" value="1"/>
</dbReference>
<feature type="binding site" evidence="3">
    <location>
        <position position="293"/>
    </location>
    <ligand>
        <name>Mg(2+)</name>
        <dbReference type="ChEBI" id="CHEBI:18420"/>
        <label>1</label>
    </ligand>
</feature>
<keyword evidence="2" id="KW-0378">Hydrolase</keyword>
<reference evidence="4 5" key="1">
    <citation type="submission" date="2011-08" db="EMBL/GenBank/DDBJ databases">
        <title>The Genome Sequence of Clostridium hathewayi WAL-18680.</title>
        <authorList>
            <consortium name="The Broad Institute Genome Sequencing Platform"/>
            <person name="Earl A."/>
            <person name="Ward D."/>
            <person name="Feldgarden M."/>
            <person name="Gevers D."/>
            <person name="Finegold S.M."/>
            <person name="Summanen P.H."/>
            <person name="Molitoris D.R."/>
            <person name="Song M."/>
            <person name="Daigneault M."/>
            <person name="Allen-Vercoe E."/>
            <person name="Young S.K."/>
            <person name="Zeng Q."/>
            <person name="Gargeya S."/>
            <person name="Fitzgerald M."/>
            <person name="Haas B."/>
            <person name="Abouelleil A."/>
            <person name="Alvarado L."/>
            <person name="Arachchi H.M."/>
            <person name="Berlin A."/>
            <person name="Brown A."/>
            <person name="Chapman S.B."/>
            <person name="Chen Z."/>
            <person name="Dunbar C."/>
            <person name="Freedman E."/>
            <person name="Gearin G."/>
            <person name="Gellesch M."/>
            <person name="Goldberg J."/>
            <person name="Griggs A."/>
            <person name="Gujja S."/>
            <person name="Heiman D."/>
            <person name="Howarth C."/>
            <person name="Larson L."/>
            <person name="Lui A."/>
            <person name="MacDonald P.J.P."/>
            <person name="Montmayeur A."/>
            <person name="Murphy C."/>
            <person name="Neiman D."/>
            <person name="Pearson M."/>
            <person name="Priest M."/>
            <person name="Roberts A."/>
            <person name="Saif S."/>
            <person name="Shea T."/>
            <person name="Shenoy N."/>
            <person name="Sisk P."/>
            <person name="Stolte C."/>
            <person name="Sykes S."/>
            <person name="Wortman J."/>
            <person name="Nusbaum C."/>
            <person name="Birren B."/>
        </authorList>
    </citation>
    <scope>NUCLEOTIDE SEQUENCE [LARGE SCALE GENOMIC DNA]</scope>
    <source>
        <strain evidence="4 5">WAL-18680</strain>
    </source>
</reference>
<evidence type="ECO:0000256" key="1">
    <source>
        <dbReference type="ARBA" id="ARBA00010702"/>
    </source>
</evidence>
<feature type="binding site" evidence="3">
    <location>
        <position position="62"/>
    </location>
    <ligand>
        <name>Mg(2+)</name>
        <dbReference type="ChEBI" id="CHEBI:18420"/>
        <label>1</label>
    </ligand>
</feature>
<comment type="cofactor">
    <cofactor evidence="3">
        <name>Mg(2+)</name>
        <dbReference type="ChEBI" id="CHEBI:18420"/>
    </cofactor>
    <text evidence="3">Binds 2 magnesium ions per subunit.</text>
</comment>
<dbReference type="AlphaFoldDB" id="G5IMS1"/>
<feature type="binding site" evidence="3">
    <location>
        <position position="64"/>
    </location>
    <ligand>
        <name>Mg(2+)</name>
        <dbReference type="ChEBI" id="CHEBI:18420"/>
        <label>1</label>
    </ligand>
</feature>
<feature type="binding site" evidence="3">
    <location>
        <position position="63"/>
    </location>
    <ligand>
        <name>Mg(2+)</name>
        <dbReference type="ChEBI" id="CHEBI:18420"/>
        <label>1</label>
    </ligand>
</feature>
<name>G5IMS1_9FIRM</name>
<dbReference type="GO" id="GO:0016787">
    <property type="term" value="F:hydrolase activity"/>
    <property type="evidence" value="ECO:0007669"/>
    <property type="project" value="UniProtKB-KW"/>
</dbReference>
<dbReference type="InterPro" id="IPR036705">
    <property type="entry name" value="Ribosyl_crysJ1_sf"/>
</dbReference>
<keyword evidence="5" id="KW-1185">Reference proteome</keyword>
<evidence type="ECO:0000256" key="3">
    <source>
        <dbReference type="PIRSR" id="PIRSR605502-1"/>
    </source>
</evidence>
<evidence type="ECO:0008006" key="6">
    <source>
        <dbReference type="Google" id="ProtNLM"/>
    </source>
</evidence>
<dbReference type="RefSeq" id="WP_006782787.1">
    <property type="nucleotide sequence ID" value="NZ_CP040506.1"/>
</dbReference>
<dbReference type="EMBL" id="ADLN01000120">
    <property type="protein sequence ID" value="EHI57690.1"/>
    <property type="molecule type" value="Genomic_DNA"/>
</dbReference>
<dbReference type="GO" id="GO:0046872">
    <property type="term" value="F:metal ion binding"/>
    <property type="evidence" value="ECO:0007669"/>
    <property type="project" value="UniProtKB-KW"/>
</dbReference>
<comment type="similarity">
    <text evidence="1">Belongs to the ADP-ribosylglycohydrolase family.</text>
</comment>
<dbReference type="InterPro" id="IPR005502">
    <property type="entry name" value="Ribosyl_crysJ1"/>
</dbReference>
<comment type="caution">
    <text evidence="4">The sequence shown here is derived from an EMBL/GenBank/DDBJ whole genome shotgun (WGS) entry which is preliminary data.</text>
</comment>
<keyword evidence="3" id="KW-0479">Metal-binding</keyword>
<dbReference type="PATRIC" id="fig|742737.3.peg.4787"/>
<proteinExistence type="inferred from homology"/>
<evidence type="ECO:0000313" key="5">
    <source>
        <dbReference type="Proteomes" id="UP000005384"/>
    </source>
</evidence>
<evidence type="ECO:0000313" key="4">
    <source>
        <dbReference type="EMBL" id="EHI57690.1"/>
    </source>
</evidence>
<dbReference type="InterPro" id="IPR050792">
    <property type="entry name" value="ADP-ribosylglycohydrolase"/>
</dbReference>
<feature type="binding site" evidence="3">
    <location>
        <position position="294"/>
    </location>
    <ligand>
        <name>Mg(2+)</name>
        <dbReference type="ChEBI" id="CHEBI:18420"/>
        <label>1</label>
    </ligand>
</feature>
<organism evidence="4 5">
    <name type="scientific">Hungatella hathewayi WAL-18680</name>
    <dbReference type="NCBI Taxonomy" id="742737"/>
    <lineage>
        <taxon>Bacteria</taxon>
        <taxon>Bacillati</taxon>
        <taxon>Bacillota</taxon>
        <taxon>Clostridia</taxon>
        <taxon>Lachnospirales</taxon>
        <taxon>Lachnospiraceae</taxon>
        <taxon>Hungatella</taxon>
    </lineage>
</organism>
<feature type="binding site" evidence="3">
    <location>
        <position position="291"/>
    </location>
    <ligand>
        <name>Mg(2+)</name>
        <dbReference type="ChEBI" id="CHEBI:18420"/>
        <label>1</label>
    </ligand>
</feature>
<sequence>MELTRKERILGCLIGGAYGDALGAPTENRTREQIFEKWGYVDRLYAPPSDVFARGNQAGQVTDDFSMAYVTIMEILKHGGMVNDEVAKSSLVEWSKDERFFEQFVGPTSRKFINRLKGLECEVAVTKFEPVNDNLRASNGGAMKIGPVSLFAKGDMDKAMKLTEVICMPTHGNRISLSAACGVAASVNSALMGHDLCQILQDGLEGARYGERTGREKGIPIAGPSMEKRMKLAIHMGFTAEDLSGAMDCMRRYFDCSGMAADSVPVSFGLMAAAGGDVCRAVEAAANIGNDTDTIATIVGAVLGTSCGSRAFDGEIIRTINQVNGYELEKLAEEIEQCQIIIREGNESHEQR</sequence>
<evidence type="ECO:0000256" key="2">
    <source>
        <dbReference type="ARBA" id="ARBA00022801"/>
    </source>
</evidence>
<dbReference type="PANTHER" id="PTHR16222:SF24">
    <property type="entry name" value="ADP-RIBOSYLHYDROLASE ARH3"/>
    <property type="match status" value="1"/>
</dbReference>
<dbReference type="Gene3D" id="1.10.4080.10">
    <property type="entry name" value="ADP-ribosylation/Crystallin J1"/>
    <property type="match status" value="1"/>
</dbReference>
<dbReference type="Pfam" id="PF03747">
    <property type="entry name" value="ADP_ribosyl_GH"/>
    <property type="match status" value="1"/>
</dbReference>
<accession>G5IMS1</accession>
<dbReference type="PANTHER" id="PTHR16222">
    <property type="entry name" value="ADP-RIBOSYLGLYCOHYDROLASE"/>
    <property type="match status" value="1"/>
</dbReference>
<gene>
    <name evidence="4" type="ORF">HMPREF9473_04799</name>
</gene>
<dbReference type="Proteomes" id="UP000005384">
    <property type="component" value="Unassembled WGS sequence"/>
</dbReference>
<protein>
    <recommendedName>
        <fullName evidence="6">ADP-ribosylglycohydrolase</fullName>
    </recommendedName>
</protein>
<dbReference type="HOGENOM" id="CLU_024566_3_0_9"/>
<dbReference type="OrthoDB" id="9761704at2"/>
<keyword evidence="3" id="KW-0460">Magnesium</keyword>